<proteinExistence type="predicted"/>
<gene>
    <name evidence="2" type="ORF">RhiirA4_471106</name>
</gene>
<dbReference type="VEuPathDB" id="FungiDB:RhiirA1_389722"/>
<dbReference type="Proteomes" id="UP000234323">
    <property type="component" value="Unassembled WGS sequence"/>
</dbReference>
<dbReference type="VEuPathDB" id="FungiDB:FUN_011144"/>
<accession>A0A2I1H2H0</accession>
<evidence type="ECO:0000313" key="2">
    <source>
        <dbReference type="EMBL" id="PKY53083.1"/>
    </source>
</evidence>
<protein>
    <submittedName>
        <fullName evidence="2">Uncharacterized protein</fullName>
    </submittedName>
</protein>
<evidence type="ECO:0000313" key="3">
    <source>
        <dbReference type="Proteomes" id="UP000234323"/>
    </source>
</evidence>
<organism evidence="2 3">
    <name type="scientific">Rhizophagus irregularis</name>
    <dbReference type="NCBI Taxonomy" id="588596"/>
    <lineage>
        <taxon>Eukaryota</taxon>
        <taxon>Fungi</taxon>
        <taxon>Fungi incertae sedis</taxon>
        <taxon>Mucoromycota</taxon>
        <taxon>Glomeromycotina</taxon>
        <taxon>Glomeromycetes</taxon>
        <taxon>Glomerales</taxon>
        <taxon>Glomeraceae</taxon>
        <taxon>Rhizophagus</taxon>
    </lineage>
</organism>
<feature type="region of interest" description="Disordered" evidence="1">
    <location>
        <begin position="1"/>
        <end position="25"/>
    </location>
</feature>
<dbReference type="EMBL" id="LLXI01001323">
    <property type="protein sequence ID" value="PKY53083.1"/>
    <property type="molecule type" value="Genomic_DNA"/>
</dbReference>
<evidence type="ECO:0000256" key="1">
    <source>
        <dbReference type="SAM" id="MobiDB-lite"/>
    </source>
</evidence>
<dbReference type="AlphaFoldDB" id="A0A2I1H2H0"/>
<reference evidence="2 3" key="1">
    <citation type="submission" date="2015-10" db="EMBL/GenBank/DDBJ databases">
        <title>Genome analyses suggest a sexual origin of heterokaryosis in a supposedly ancient asexual fungus.</title>
        <authorList>
            <person name="Ropars J."/>
            <person name="Sedzielewska K."/>
            <person name="Noel J."/>
            <person name="Charron P."/>
            <person name="Farinelli L."/>
            <person name="Marton T."/>
            <person name="Kruger M."/>
            <person name="Pelin A."/>
            <person name="Brachmann A."/>
            <person name="Corradi N."/>
        </authorList>
    </citation>
    <scope>NUCLEOTIDE SEQUENCE [LARGE SCALE GENOMIC DNA]</scope>
    <source>
        <strain evidence="2 3">A4</strain>
    </source>
</reference>
<sequence length="182" mass="20868">MVKSGLFDPKSGQMDEDSGSSSEYNTAPISSTKWYSASRVRSANRDLLFYRVESKIDKNESLEEAHKRMFINGLIKSESLSVEEELWTSKASTGSIIWAEPFEGNARQYDGIYRVNIEGLPKKSAAQCSKLFRYNQEEYYTHHGKEKWSRKQLFANWARELIKIKREKGIAGKVAKELLVSL</sequence>
<name>A0A2I1H2H0_9GLOM</name>
<dbReference type="VEuPathDB" id="FungiDB:RhiirFUN_024552"/>
<comment type="caution">
    <text evidence="2">The sequence shown here is derived from an EMBL/GenBank/DDBJ whole genome shotgun (WGS) entry which is preliminary data.</text>
</comment>
<keyword evidence="3" id="KW-1185">Reference proteome</keyword>